<reference evidence="2 3" key="1">
    <citation type="journal article" date="2020" name="Nature">
        <title>Six reference-quality genomes reveal evolution of bat adaptations.</title>
        <authorList>
            <person name="Jebb D."/>
            <person name="Huang Z."/>
            <person name="Pippel M."/>
            <person name="Hughes G.M."/>
            <person name="Lavrichenko K."/>
            <person name="Devanna P."/>
            <person name="Winkler S."/>
            <person name="Jermiin L.S."/>
            <person name="Skirmuntt E.C."/>
            <person name="Katzourakis A."/>
            <person name="Burkitt-Gray L."/>
            <person name="Ray D.A."/>
            <person name="Sullivan K.A.M."/>
            <person name="Roscito J.G."/>
            <person name="Kirilenko B.M."/>
            <person name="Davalos L.M."/>
            <person name="Corthals A.P."/>
            <person name="Power M.L."/>
            <person name="Jones G."/>
            <person name="Ransome R.D."/>
            <person name="Dechmann D.K.N."/>
            <person name="Locatelli A.G."/>
            <person name="Puechmaille S.J."/>
            <person name="Fedrigo O."/>
            <person name="Jarvis E.D."/>
            <person name="Hiller M."/>
            <person name="Vernes S.C."/>
            <person name="Myers E.W."/>
            <person name="Teeling E.C."/>
        </authorList>
    </citation>
    <scope>NUCLEOTIDE SEQUENCE [LARGE SCALE GENOMIC DNA]</scope>
    <source>
        <strain evidence="2">MRhiFer1</strain>
        <tissue evidence="2">Lung</tissue>
    </source>
</reference>
<dbReference type="EMBL" id="JACAGC010000001">
    <property type="protein sequence ID" value="KAF6390387.1"/>
    <property type="molecule type" value="Genomic_DNA"/>
</dbReference>
<name>A0A7J8AUW2_RHIFE</name>
<evidence type="ECO:0000313" key="3">
    <source>
        <dbReference type="Proteomes" id="UP000585614"/>
    </source>
</evidence>
<protein>
    <recommendedName>
        <fullName evidence="4">RRM domain-containing protein</fullName>
    </recommendedName>
</protein>
<gene>
    <name evidence="2" type="ORF">mRhiFer1_007952</name>
</gene>
<sequence>MKRGGASSRMNLKKALQPSGSSLQPSQIANFSVLSHGAQTEHSKAMSYSLPPPNIDNLTSLKVDKLNYRTITDSLRHTFEKYGEINRRCVHPTGPLHSMALPSSALSASMTRATLRMPRMP</sequence>
<proteinExistence type="predicted"/>
<evidence type="ECO:0000256" key="1">
    <source>
        <dbReference type="SAM" id="MobiDB-lite"/>
    </source>
</evidence>
<organism evidence="2 3">
    <name type="scientific">Rhinolophus ferrumequinum</name>
    <name type="common">Greater horseshoe bat</name>
    <dbReference type="NCBI Taxonomy" id="59479"/>
    <lineage>
        <taxon>Eukaryota</taxon>
        <taxon>Metazoa</taxon>
        <taxon>Chordata</taxon>
        <taxon>Craniata</taxon>
        <taxon>Vertebrata</taxon>
        <taxon>Euteleostomi</taxon>
        <taxon>Mammalia</taxon>
        <taxon>Eutheria</taxon>
        <taxon>Laurasiatheria</taxon>
        <taxon>Chiroptera</taxon>
        <taxon>Yinpterochiroptera</taxon>
        <taxon>Rhinolophoidea</taxon>
        <taxon>Rhinolophidae</taxon>
        <taxon>Rhinolophinae</taxon>
        <taxon>Rhinolophus</taxon>
    </lineage>
</organism>
<evidence type="ECO:0008006" key="4">
    <source>
        <dbReference type="Google" id="ProtNLM"/>
    </source>
</evidence>
<dbReference type="Proteomes" id="UP000585614">
    <property type="component" value="Unassembled WGS sequence"/>
</dbReference>
<dbReference type="AlphaFoldDB" id="A0A7J8AUW2"/>
<comment type="caution">
    <text evidence="2">The sequence shown here is derived from an EMBL/GenBank/DDBJ whole genome shotgun (WGS) entry which is preliminary data.</text>
</comment>
<feature type="region of interest" description="Disordered" evidence="1">
    <location>
        <begin position="1"/>
        <end position="24"/>
    </location>
</feature>
<evidence type="ECO:0000313" key="2">
    <source>
        <dbReference type="EMBL" id="KAF6390387.1"/>
    </source>
</evidence>
<accession>A0A7J8AUW2</accession>